<dbReference type="InterPro" id="IPR028629">
    <property type="entry name" value="Cas9"/>
</dbReference>
<keyword evidence="11" id="KW-0464">Manganese</keyword>
<keyword evidence="7" id="KW-0460">Magnesium</keyword>
<dbReference type="GO" id="GO:0003723">
    <property type="term" value="F:RNA binding"/>
    <property type="evidence" value="ECO:0007669"/>
    <property type="project" value="UniProtKB-UniRule"/>
</dbReference>
<evidence type="ECO:0000256" key="1">
    <source>
        <dbReference type="ARBA" id="ARBA00001946"/>
    </source>
</evidence>
<comment type="function">
    <text evidence="13">CRISPR (clustered regularly interspaced short palindromic repeat) is an adaptive immune system that provides protection against mobile genetic elements (viruses, transposable elements and conjugative plasmids). CRISPR clusters contain spacers, sequences complementary to antecedent mobile elements, and target invading nucleic acids. CRISPR clusters are transcribed and processed into CRISPR RNA (crRNA). In type II CRISPR systems correct processing of pre-crRNA requires a trans-encoded small RNA (tracrRNA), endogenous ribonuclease 3 (rnc) and this protein. The tracrRNA serves as a guide for ribonuclease 3-aided processing of pre-crRNA. Subsequently Cas9/crRNA/tracrRNA endonucleolytically cleaves linear or circular dsDNA target complementary to the spacer; Cas9 is inactive in the absence of the 2 guide RNAs (gRNA). Cas9 recognizes the protospacer adjacent motif (PAM) in the CRISPR repeat sequences to help distinguish self versus nonself, as targets within the bacterial CRISPR locus do not have PAMs. PAM recognition is also required for catalytic activity.</text>
</comment>
<feature type="active site" description="For RuvC-like nuclease domain" evidence="13">
    <location>
        <position position="11"/>
    </location>
</feature>
<dbReference type="InterPro" id="IPR032240">
    <property type="entry name" value="Cas9_REC"/>
</dbReference>
<keyword evidence="9 13" id="KW-0051">Antiviral defense</keyword>
<keyword evidence="6 13" id="KW-0378">Hydrolase</keyword>
<comment type="subunit">
    <text evidence="12 13">Monomer. Binds crRNA and tracrRNA.</text>
</comment>
<comment type="similarity">
    <text evidence="13">Belongs to the CRISPR-associated Cas9 family.</text>
</comment>
<dbReference type="PROSITE" id="PS51749">
    <property type="entry name" value="HNH_CAS9"/>
    <property type="match status" value="1"/>
</dbReference>
<dbReference type="GO" id="GO:0046872">
    <property type="term" value="F:metal ion binding"/>
    <property type="evidence" value="ECO:0007669"/>
    <property type="project" value="UniProtKB-UniRule"/>
</dbReference>
<comment type="cofactor">
    <cofactor evidence="1">
        <name>Mg(2+)</name>
        <dbReference type="ChEBI" id="CHEBI:18420"/>
    </cofactor>
</comment>
<dbReference type="Pfam" id="PF16592">
    <property type="entry name" value="Cas9_REC"/>
    <property type="match status" value="2"/>
</dbReference>
<dbReference type="NCBIfam" id="TIGR01865">
    <property type="entry name" value="cas_Csn1"/>
    <property type="match status" value="1"/>
</dbReference>
<keyword evidence="3 13" id="KW-0540">Nuclease</keyword>
<dbReference type="InterPro" id="IPR003615">
    <property type="entry name" value="HNH_nuc"/>
</dbReference>
<comment type="similarity">
    <text evidence="2">Belongs to the CRISPR-associated protein Cas9 family. Subtype II-A subfamily.</text>
</comment>
<dbReference type="Pfam" id="PF22702">
    <property type="entry name" value="Cas9_RuvC"/>
    <property type="match status" value="1"/>
</dbReference>
<evidence type="ECO:0000256" key="4">
    <source>
        <dbReference type="ARBA" id="ARBA00022723"/>
    </source>
</evidence>
<dbReference type="GO" id="GO:0004519">
    <property type="term" value="F:endonuclease activity"/>
    <property type="evidence" value="ECO:0007669"/>
    <property type="project" value="UniProtKB-UniRule"/>
</dbReference>
<dbReference type="EMBL" id="CP020928">
    <property type="protein sequence ID" value="AWF95867.1"/>
    <property type="molecule type" value="Genomic_DNA"/>
</dbReference>
<dbReference type="InterPro" id="IPR036397">
    <property type="entry name" value="RNaseH_sf"/>
</dbReference>
<evidence type="ECO:0000313" key="15">
    <source>
        <dbReference type="EMBL" id="AWF95867.1"/>
    </source>
</evidence>
<dbReference type="Gene3D" id="1.10.30.50">
    <property type="match status" value="1"/>
</dbReference>
<feature type="active site" description="Proton acceptor for HNH nuclease domain" evidence="13">
    <location>
        <position position="988"/>
    </location>
</feature>
<dbReference type="InterPro" id="IPR033114">
    <property type="entry name" value="HNH_CAS9"/>
</dbReference>
<dbReference type="Gene3D" id="3.30.420.10">
    <property type="entry name" value="Ribonuclease H-like superfamily/Ribonuclease H"/>
    <property type="match status" value="1"/>
</dbReference>
<evidence type="ECO:0000256" key="3">
    <source>
        <dbReference type="ARBA" id="ARBA00022722"/>
    </source>
</evidence>
<dbReference type="GO" id="GO:0051607">
    <property type="term" value="P:defense response to virus"/>
    <property type="evidence" value="ECO:0007669"/>
    <property type="project" value="UniProtKB-UniRule"/>
</dbReference>
<evidence type="ECO:0000256" key="10">
    <source>
        <dbReference type="ARBA" id="ARBA00023125"/>
    </source>
</evidence>
<evidence type="ECO:0000256" key="6">
    <source>
        <dbReference type="ARBA" id="ARBA00022801"/>
    </source>
</evidence>
<protein>
    <recommendedName>
        <fullName evidence="13">CRISPR-associated endonuclease Cas9</fullName>
        <ecNumber evidence="13">3.1.-.-</ecNumber>
    </recommendedName>
</protein>
<keyword evidence="8 13" id="KW-0694">RNA-binding</keyword>
<name>A0A2S1KS75_9LACO</name>
<evidence type="ECO:0000259" key="14">
    <source>
        <dbReference type="PROSITE" id="PS51749"/>
    </source>
</evidence>
<keyword evidence="5 13" id="KW-0255">Endonuclease</keyword>
<evidence type="ECO:0000256" key="5">
    <source>
        <dbReference type="ARBA" id="ARBA00022759"/>
    </source>
</evidence>
<organism evidence="15 16">
    <name type="scientific">Weissella cibaria</name>
    <dbReference type="NCBI Taxonomy" id="137591"/>
    <lineage>
        <taxon>Bacteria</taxon>
        <taxon>Bacillati</taxon>
        <taxon>Bacillota</taxon>
        <taxon>Bacilli</taxon>
        <taxon>Lactobacillales</taxon>
        <taxon>Lactobacillaceae</taxon>
        <taxon>Weissella</taxon>
    </lineage>
</organism>
<dbReference type="GO" id="GO:0016787">
    <property type="term" value="F:hydrolase activity"/>
    <property type="evidence" value="ECO:0007669"/>
    <property type="project" value="UniProtKB-KW"/>
</dbReference>
<reference evidence="15 16" key="1">
    <citation type="submission" date="2017-04" db="EMBL/GenBank/DDBJ databases">
        <title>Weissella cibaria strain m2 complete genome.</title>
        <authorList>
            <person name="Pan Q."/>
            <person name="Tan M."/>
            <person name="Yao F."/>
            <person name="Su S."/>
        </authorList>
    </citation>
    <scope>NUCLEOTIDE SEQUENCE [LARGE SCALE GENOMIC DNA]</scope>
    <source>
        <strain evidence="15 16">M2</strain>
    </source>
</reference>
<dbReference type="Pfam" id="PF13395">
    <property type="entry name" value="HNH_4"/>
    <property type="match status" value="1"/>
</dbReference>
<keyword evidence="10 13" id="KW-0238">DNA-binding</keyword>
<comment type="domain">
    <text evidence="13">Has 2 endonuclease domains. The discontinuous RuvC-like domain cleaves the target DNA noncomplementary to crRNA while the HNH nuclease domain cleaves the target DNA complementary to crRNA.</text>
</comment>
<dbReference type="RefSeq" id="WP_108730630.1">
    <property type="nucleotide sequence ID" value="NZ_CP020928.1"/>
</dbReference>
<evidence type="ECO:0000256" key="12">
    <source>
        <dbReference type="ARBA" id="ARBA00046380"/>
    </source>
</evidence>
<evidence type="ECO:0000256" key="2">
    <source>
        <dbReference type="ARBA" id="ARBA00005244"/>
    </source>
</evidence>
<dbReference type="InterPro" id="IPR055228">
    <property type="entry name" value="Cas9_RuvC"/>
</dbReference>
<dbReference type="Proteomes" id="UP000244870">
    <property type="component" value="Chromosome"/>
</dbReference>
<dbReference type="GO" id="GO:0043571">
    <property type="term" value="P:maintenance of CRISPR repeat elements"/>
    <property type="evidence" value="ECO:0007669"/>
    <property type="project" value="UniProtKB-UniRule"/>
</dbReference>
<evidence type="ECO:0000256" key="9">
    <source>
        <dbReference type="ARBA" id="ARBA00023118"/>
    </source>
</evidence>
<proteinExistence type="inferred from homology"/>
<keyword evidence="4" id="KW-0479">Metal-binding</keyword>
<evidence type="ECO:0000256" key="8">
    <source>
        <dbReference type="ARBA" id="ARBA00022884"/>
    </source>
</evidence>
<evidence type="ECO:0000313" key="16">
    <source>
        <dbReference type="Proteomes" id="UP000244870"/>
    </source>
</evidence>
<evidence type="ECO:0000256" key="13">
    <source>
        <dbReference type="HAMAP-Rule" id="MF_01480"/>
    </source>
</evidence>
<comment type="caution">
    <text evidence="13">Lacks conserved residue(s) required for the propagation of feature annotation.</text>
</comment>
<evidence type="ECO:0000256" key="7">
    <source>
        <dbReference type="ARBA" id="ARBA00022842"/>
    </source>
</evidence>
<dbReference type="GO" id="GO:0003677">
    <property type="term" value="F:DNA binding"/>
    <property type="evidence" value="ECO:0007669"/>
    <property type="project" value="UniProtKB-UniRule"/>
</dbReference>
<accession>A0A2S1KS75</accession>
<dbReference type="EC" id="3.1.-.-" evidence="13"/>
<feature type="domain" description="HNH Cas9-type" evidence="14">
    <location>
        <begin position="905"/>
        <end position="1066"/>
    </location>
</feature>
<evidence type="ECO:0000256" key="11">
    <source>
        <dbReference type="ARBA" id="ARBA00023211"/>
    </source>
</evidence>
<sequence length="1488" mass="170745">MAKQKYTVGLDIGTNSVGWAVINQDFKLVSGKKHINDNGKQKRSRTNLWGVRLFDAADTAADRRLKRGMRRRIARRKERLNYLRGIFQADILAFDDSFFIRMDESFLQDDDKQATAFSYRDQSGAMQTRVVTEREAVKYPLFNGKSGSGETYTDESAYYNQYPTIYHLRQRLIDNPAQADLRLVYLAMHHILKYRGHFVNQGQTFDLGNINISGNLTSALDKLDEASSFKFGLADVDADQANAILKNKQWSASKKAYELNALFEIIQDTVYRRENETQAVTYDSLTVKQQEKWLAEKQKQVKAFLNGIVGNTISPKDIFANKDYDKKQNEDFPEKIKYSNENFEEQIGELEKYLDETEVAAIVAGKDVYESLVLSNILTKSTLSGSMIEKYNVHGAQLKSLKSFSRKVSAEFYDKLFNVVKDEKGKPHIGVYAQYVDGVGNPAKRLAREDFYDALKKVFELEFKGLTFPAGEKGIDFTKTNLSADRVVFIREMNEAINLENYLPKQRQADNGAIPYQVHEHELIRIIENQKQYYPFLGDKVQVAYEDESGQTQVRSEYKIQVLFKFRIPYYVGTLAKNPGWVNEDGKKLVARNVAAKNSWVVRNSNEKVTPWNFEQVINKEASSINFIERMTNFDTYLPNEKVLPKNSLLYQEFIVNNELISSGYYLDGRKEYFLPEQRQRIITRLFKRYRKVSAKQMLDFLKNEYQIKLDDDPKKLFGLDTFVKAPSYNGSLSTVVELTKKIGISEDLIINYPERFEEIIKWQTIFEDKKILKKTIREANHNKWSGMLTAEQVNKLSKRHYTGWGRLSQKLLDGVKTSQGRTIIESLREGIRDNFMRLIEDEKIAEFIANAQVAGAKDGVLAYDLVDQLPGSPAIKKGIWQSLRVLQELEHYLGRDAIGKVVIEMSRDDESSRRTKARKQQLEEFYKKFKESTGSDVTAELKRELSKKDAKEIDDEKVFLYFLQNGKSMYSGDQLYLSRLADYQVDHIVPQTYIKDDSLDNKVLVTQRDNQNKGGDTPSQTVVTRMNSYWEMLAKNGQVSPRKLANLKKGPITLKQREGFINRQLVENRQITKHVANILTNYYTGTDTLVLTPKSGLTSQLRSGLIYELNPAFDEAKALDRGKAYQVERYTTIKLHDRFVKNRKLNDYHHAHDAYLNAFVAQYVYQEHPEWKNAWVYGKYPRNGQADFGKWATQRKQKSLQLLSSMANDVWNLEDPDTMEKTILNRDETFEQMRQTLCYRNINIVKKLETQTGKFGDESVYKKGNKADHYSLGLKRKYPPQKYGGTKGAISAVTALVKDNSGRVIPVSISASDYDSYQNASDKLAWLLMRKKNIAEILVASLPKYTKYELPSGALRLLASYQEAQSAVELPMLNLGLMDDEVKVLNLYDQLAQFIADNKLFTDKKIALLKGEMRFAFEGLEEFKDKQKVIDELLGVTNGSNRGLQALNSIGLGTSDQRLKSGNTMTNGVTLINESVTGLYSTRATYN</sequence>
<gene>
    <name evidence="13" type="primary">cas9</name>
    <name evidence="15" type="ORF">B6254_1464</name>
</gene>
<dbReference type="HAMAP" id="MF_01480">
    <property type="entry name" value="Cas9"/>
    <property type="match status" value="1"/>
</dbReference>